<accession>A0ABM9N3L1</accession>
<feature type="binding site" evidence="2">
    <location>
        <position position="217"/>
    </location>
    <ligand>
        <name>Mg(2+)</name>
        <dbReference type="ChEBI" id="CHEBI:18420"/>
    </ligand>
</feature>
<feature type="binding site" evidence="2">
    <location>
        <begin position="72"/>
        <end position="74"/>
    </location>
    <ligand>
        <name>substrate</name>
    </ligand>
</feature>
<keyword evidence="2" id="KW-0460">Magnesium</keyword>
<dbReference type="Gene3D" id="3.40.1180.10">
    <property type="entry name" value="Decaprenyl diphosphate synthase-like"/>
    <property type="match status" value="1"/>
</dbReference>
<proteinExistence type="inferred from homology"/>
<dbReference type="InterPro" id="IPR001441">
    <property type="entry name" value="UPP_synth-like"/>
</dbReference>
<sequence length="255" mass="28242">MSFFRKKREQSTLASLKIPKHLAIIMDGNGRWAQKQMMPRVAGHKRGMNTVKEVTKLASDAGVQVLSLYAFSTENWRRPADEVSFLMKLPVTFFDNFVPDLMANNVRVTTMGDIESLPANTVEAVHKAVEETAANTGMILNFALNYGGQAEIISAAQALAAQVADGTLSPQEIDKSNFEANLATGFLGELAQPDLMIRTSGEERLSNFLTYQSAYSELYFTDVLWPDFGAADFQAALEAYTKRDRRFGGLNPKEK</sequence>
<dbReference type="Pfam" id="PF01255">
    <property type="entry name" value="Prenyltransf"/>
    <property type="match status" value="1"/>
</dbReference>
<dbReference type="HAMAP" id="MF_01139">
    <property type="entry name" value="ISPT"/>
    <property type="match status" value="1"/>
</dbReference>
<dbReference type="PANTHER" id="PTHR10291:SF0">
    <property type="entry name" value="DEHYDRODOLICHYL DIPHOSPHATE SYNTHASE 2"/>
    <property type="match status" value="1"/>
</dbReference>
<dbReference type="GO" id="GO:0008834">
    <property type="term" value="F:ditrans,polycis-undecaprenyl-diphosphate synthase [(2E,6E)-farnesyl-diphosphate specific] activity"/>
    <property type="evidence" value="ECO:0007669"/>
    <property type="project" value="UniProtKB-EC"/>
</dbReference>
<evidence type="ECO:0000256" key="1">
    <source>
        <dbReference type="ARBA" id="ARBA00022679"/>
    </source>
</evidence>
<reference evidence="3 4" key="1">
    <citation type="submission" date="2024-01" db="EMBL/GenBank/DDBJ databases">
        <authorList>
            <person name="Botero Cardona J."/>
        </authorList>
    </citation>
    <scope>NUCLEOTIDE SEQUENCE [LARGE SCALE GENOMIC DNA]</scope>
    <source>
        <strain evidence="3 4">LMG 33000</strain>
    </source>
</reference>
<keyword evidence="2" id="KW-0479">Metal-binding</keyword>
<dbReference type="EC" id="2.5.1.-" evidence="2"/>
<comment type="caution">
    <text evidence="3">The sequence shown here is derived from an EMBL/GenBank/DDBJ whole genome shotgun (WGS) entry which is preliminary data.</text>
</comment>
<dbReference type="PROSITE" id="PS01066">
    <property type="entry name" value="UPP_SYNTHASE"/>
    <property type="match status" value="1"/>
</dbReference>
<keyword evidence="1 2" id="KW-0808">Transferase</keyword>
<dbReference type="NCBIfam" id="NF011405">
    <property type="entry name" value="PRK14830.1"/>
    <property type="match status" value="1"/>
</dbReference>
<feature type="active site" evidence="2">
    <location>
        <position position="27"/>
    </location>
</feature>
<feature type="binding site" evidence="2">
    <location>
        <position position="76"/>
    </location>
    <ligand>
        <name>substrate</name>
    </ligand>
</feature>
<organism evidence="3 4">
    <name type="scientific">Eupransor demetentiae</name>
    <dbReference type="NCBI Taxonomy" id="3109584"/>
    <lineage>
        <taxon>Bacteria</taxon>
        <taxon>Bacillati</taxon>
        <taxon>Bacillota</taxon>
        <taxon>Bacilli</taxon>
        <taxon>Lactobacillales</taxon>
        <taxon>Lactobacillaceae</taxon>
        <taxon>Eupransor</taxon>
    </lineage>
</organism>
<feature type="binding site" evidence="2">
    <location>
        <position position="198"/>
    </location>
    <ligand>
        <name>substrate</name>
    </ligand>
</feature>
<dbReference type="InterPro" id="IPR036424">
    <property type="entry name" value="UPP_synth-like_sf"/>
</dbReference>
<keyword evidence="4" id="KW-1185">Reference proteome</keyword>
<dbReference type="PANTHER" id="PTHR10291">
    <property type="entry name" value="DEHYDRODOLICHYL DIPHOSPHATE SYNTHASE FAMILY MEMBER"/>
    <property type="match status" value="1"/>
</dbReference>
<feature type="binding site" evidence="2">
    <location>
        <position position="44"/>
    </location>
    <ligand>
        <name>substrate</name>
    </ligand>
</feature>
<dbReference type="EMBL" id="CAWVOH010000001">
    <property type="protein sequence ID" value="CAK8053739.1"/>
    <property type="molecule type" value="Genomic_DNA"/>
</dbReference>
<comment type="function">
    <text evidence="2">Catalyzes the condensation of isopentenyl diphosphate (IPP) with allylic pyrophosphates generating different type of terpenoids.</text>
</comment>
<feature type="binding site" evidence="2">
    <location>
        <position position="78"/>
    </location>
    <ligand>
        <name>substrate</name>
    </ligand>
</feature>
<evidence type="ECO:0000256" key="2">
    <source>
        <dbReference type="HAMAP-Rule" id="MF_01139"/>
    </source>
</evidence>
<dbReference type="NCBIfam" id="TIGR00055">
    <property type="entry name" value="uppS"/>
    <property type="match status" value="1"/>
</dbReference>
<feature type="active site" description="Proton acceptor" evidence="2">
    <location>
        <position position="75"/>
    </location>
</feature>
<gene>
    <name evidence="3" type="ORF">R54876_GBNLAHCA_00297</name>
</gene>
<dbReference type="Proteomes" id="UP001314241">
    <property type="component" value="Unassembled WGS sequence"/>
</dbReference>
<feature type="binding site" evidence="2">
    <location>
        <position position="32"/>
    </location>
    <ligand>
        <name>substrate</name>
    </ligand>
</feature>
<dbReference type="InterPro" id="IPR018520">
    <property type="entry name" value="UPP_synth-like_CS"/>
</dbReference>
<feature type="binding site" evidence="2">
    <location>
        <begin position="204"/>
        <end position="206"/>
    </location>
    <ligand>
        <name>substrate</name>
    </ligand>
</feature>
<dbReference type="RefSeq" id="WP_349641290.1">
    <property type="nucleotide sequence ID" value="NZ_CAWVOH010000001.1"/>
</dbReference>
<evidence type="ECO:0000313" key="3">
    <source>
        <dbReference type="EMBL" id="CAK8053739.1"/>
    </source>
</evidence>
<name>A0ABM9N3L1_9LACO</name>
<comment type="similarity">
    <text evidence="2">Belongs to the UPP synthase family.</text>
</comment>
<protein>
    <recommendedName>
        <fullName evidence="2">Isoprenyl transferase</fullName>
        <ecNumber evidence="2">2.5.1.-</ecNumber>
    </recommendedName>
</protein>
<feature type="binding site" evidence="2">
    <location>
        <position position="27"/>
    </location>
    <ligand>
        <name>Mg(2+)</name>
        <dbReference type="ChEBI" id="CHEBI:18420"/>
    </ligand>
</feature>
<dbReference type="CDD" id="cd00475">
    <property type="entry name" value="Cis_IPPS"/>
    <property type="match status" value="1"/>
</dbReference>
<feature type="binding site" evidence="2">
    <location>
        <position position="40"/>
    </location>
    <ligand>
        <name>substrate</name>
    </ligand>
</feature>
<feature type="binding site" evidence="2">
    <location>
        <begin position="28"/>
        <end position="31"/>
    </location>
    <ligand>
        <name>substrate</name>
    </ligand>
</feature>
<evidence type="ECO:0000313" key="4">
    <source>
        <dbReference type="Proteomes" id="UP001314241"/>
    </source>
</evidence>
<comment type="cofactor">
    <cofactor evidence="2">
        <name>Mg(2+)</name>
        <dbReference type="ChEBI" id="CHEBI:18420"/>
    </cofactor>
    <text evidence="2">Binds 2 magnesium ions per subunit.</text>
</comment>
<comment type="subunit">
    <text evidence="2">Homodimer.</text>
</comment>
<dbReference type="SUPFAM" id="SSF64005">
    <property type="entry name" value="Undecaprenyl diphosphate synthase"/>
    <property type="match status" value="1"/>
</dbReference>